<organism evidence="3 4">
    <name type="scientific">Verticillium longisporum</name>
    <name type="common">Verticillium dahliae var. longisporum</name>
    <dbReference type="NCBI Taxonomy" id="100787"/>
    <lineage>
        <taxon>Eukaryota</taxon>
        <taxon>Fungi</taxon>
        <taxon>Dikarya</taxon>
        <taxon>Ascomycota</taxon>
        <taxon>Pezizomycotina</taxon>
        <taxon>Sordariomycetes</taxon>
        <taxon>Hypocreomycetidae</taxon>
        <taxon>Glomerellales</taxon>
        <taxon>Plectosphaerellaceae</taxon>
        <taxon>Verticillium</taxon>
    </lineage>
</organism>
<feature type="non-terminal residue" evidence="3">
    <location>
        <position position="1"/>
    </location>
</feature>
<feature type="compositionally biased region" description="Low complexity" evidence="1">
    <location>
        <begin position="149"/>
        <end position="164"/>
    </location>
</feature>
<feature type="compositionally biased region" description="Low complexity" evidence="1">
    <location>
        <begin position="304"/>
        <end position="313"/>
    </location>
</feature>
<name>A0A0G4MA81_VERLO</name>
<evidence type="ECO:0000256" key="2">
    <source>
        <dbReference type="SAM" id="Phobius"/>
    </source>
</evidence>
<keyword evidence="2" id="KW-0472">Membrane</keyword>
<feature type="region of interest" description="Disordered" evidence="1">
    <location>
        <begin position="144"/>
        <end position="430"/>
    </location>
</feature>
<evidence type="ECO:0000313" key="4">
    <source>
        <dbReference type="Proteomes" id="UP000044602"/>
    </source>
</evidence>
<evidence type="ECO:0000313" key="3">
    <source>
        <dbReference type="EMBL" id="CRK31198.1"/>
    </source>
</evidence>
<dbReference type="Proteomes" id="UP000044602">
    <property type="component" value="Unassembled WGS sequence"/>
</dbReference>
<evidence type="ECO:0000256" key="1">
    <source>
        <dbReference type="SAM" id="MobiDB-lite"/>
    </source>
</evidence>
<feature type="transmembrane region" description="Helical" evidence="2">
    <location>
        <begin position="563"/>
        <end position="586"/>
    </location>
</feature>
<keyword evidence="4" id="KW-1185">Reference proteome</keyword>
<protein>
    <submittedName>
        <fullName evidence="3">Uncharacterized protein</fullName>
    </submittedName>
</protein>
<feature type="region of interest" description="Disordered" evidence="1">
    <location>
        <begin position="453"/>
        <end position="497"/>
    </location>
</feature>
<feature type="compositionally biased region" description="Low complexity" evidence="1">
    <location>
        <begin position="235"/>
        <end position="248"/>
    </location>
</feature>
<feature type="compositionally biased region" description="Low complexity" evidence="1">
    <location>
        <begin position="354"/>
        <end position="364"/>
    </location>
</feature>
<dbReference type="AlphaFoldDB" id="A0A0G4MA81"/>
<keyword evidence="2" id="KW-0812">Transmembrane</keyword>
<gene>
    <name evidence="3" type="ORF">BN1708_005387</name>
</gene>
<feature type="compositionally biased region" description="Basic and acidic residues" evidence="1">
    <location>
        <begin position="1"/>
        <end position="24"/>
    </location>
</feature>
<keyword evidence="2" id="KW-1133">Transmembrane helix</keyword>
<reference evidence="3 4" key="1">
    <citation type="submission" date="2015-05" db="EMBL/GenBank/DDBJ databases">
        <authorList>
            <person name="Wang D.B."/>
            <person name="Wang M."/>
        </authorList>
    </citation>
    <scope>NUCLEOTIDE SEQUENCE [LARGE SCALE GENOMIC DNA]</scope>
    <source>
        <strain evidence="3">VL1</strain>
    </source>
</reference>
<dbReference type="EMBL" id="CVQH01021640">
    <property type="protein sequence ID" value="CRK31198.1"/>
    <property type="molecule type" value="Genomic_DNA"/>
</dbReference>
<feature type="compositionally biased region" description="Basic residues" evidence="1">
    <location>
        <begin position="457"/>
        <end position="485"/>
    </location>
</feature>
<accession>A0A0G4MA81</accession>
<dbReference type="STRING" id="100787.A0A0G4MA81"/>
<sequence>RRRTRGEHEDAHSGYWENGERIVEEVDTGDDTDTQGVGLTSNDRRLVSDPLHFTGVDLGDRTGATRRSFPYQGSEDEEDDDITSSGDDDDYDEGAQLVLREREEEALVQSALARIQRAQDRGKKEVKLNKEELAALERRRKRIQEEEAAAAAAAAAARRANAPASGSERKRRKEKDKRYAIPLAQLEATPRKKGKKSPPVSDDNLPQHPSPANTAEAPARREVLPPMGFFPPPTASRTRPRSSTTSSHRSSRAVEDHRGSSPFNSAAYSQPPSAHRHVSDTVSSRPRSSRGALPSEDAWTPGLSPASSSSSISRSRHSLDPHMFQLESSRAPYLTGAGATSRRHLAGPAEARRSSGPPAAARGGRSSRRPSPDETSEAASETSDPDTSDDLGNGVQIVDPPLRRGRRSEIVVEEEPADPRREVSRDNGQTDEQLYKSIAAMGFFDFDGGSVISGRSSHSRRHSSHPKSSKRRDRSRSRSSSRKHQDKGFAASLFGGDNYQKHSSSRSSFFGQPNASRSSFFGFSRPSYYKRSPRGGFLHKAKKTVKRLWRDLMRLLKENPGKVVMLVLMPLLTGGFLTALLAKFGLRLPPSVERMIGMGARAAGGDSFGAVGEAVRMASGSFGGAGGVGQGAKVNIQRGMGNGMAWEKKTVEKDSGWGDTIGGMAKMFI</sequence>
<feature type="compositionally biased region" description="Polar residues" evidence="1">
    <location>
        <begin position="261"/>
        <end position="272"/>
    </location>
</feature>
<feature type="compositionally biased region" description="Acidic residues" evidence="1">
    <location>
        <begin position="74"/>
        <end position="93"/>
    </location>
</feature>
<proteinExistence type="predicted"/>
<feature type="region of interest" description="Disordered" evidence="1">
    <location>
        <begin position="1"/>
        <end position="96"/>
    </location>
</feature>